<dbReference type="RefSeq" id="WP_190724523.1">
    <property type="nucleotide sequence ID" value="NZ_CP061539.1"/>
</dbReference>
<feature type="transmembrane region" description="Helical" evidence="11">
    <location>
        <begin position="195"/>
        <end position="212"/>
    </location>
</feature>
<evidence type="ECO:0000256" key="8">
    <source>
        <dbReference type="ARBA" id="ARBA00023065"/>
    </source>
</evidence>
<feature type="transmembrane region" description="Helical" evidence="11">
    <location>
        <begin position="354"/>
        <end position="381"/>
    </location>
</feature>
<keyword evidence="9 11" id="KW-0472">Membrane</keyword>
<comment type="function">
    <text evidence="11">Na(+)/H(+) antiporter that extrudes sodium in exchange for external protons.</text>
</comment>
<dbReference type="PANTHER" id="PTHR30341:SF0">
    <property type="entry name" value="NA(+)_H(+) ANTIPORTER NHAA"/>
    <property type="match status" value="1"/>
</dbReference>
<evidence type="ECO:0000256" key="11">
    <source>
        <dbReference type="HAMAP-Rule" id="MF_01844"/>
    </source>
</evidence>
<feature type="compositionally biased region" description="Basic and acidic residues" evidence="12">
    <location>
        <begin position="449"/>
        <end position="462"/>
    </location>
</feature>
<feature type="transmembrane region" description="Helical" evidence="11">
    <location>
        <begin position="169"/>
        <end position="189"/>
    </location>
</feature>
<comment type="similarity">
    <text evidence="11">Belongs to the NhaA Na(+)/H(+) (TC 2.A.33) antiporter family.</text>
</comment>
<sequence>MSQNTVLSRGTYRESQRISEILAKESVGGMMLLAATVAALIFANSGAAESYFGLRDAYVGRDIGDFHLKLSIGHWAADGLLAIFFFLVGLELKKEFVIGDLRNPGKALVPMVAAAGGVVLPSIIYFLINLSGSAEARGGWAIPAATDIAFAVAVLAVIGSHLPSALRTFLLTLAVVDDLIAITIIALFYTSDLKIQYLLWAIIPIALYALIARKGEKLFHLKPAAAWFILLPIGFIVWALFLNSGIHATIAGVILAFMIPVRMNKRAEAVDADHGLAEVMEHRIRPFSAGFCVPVFAFFSAGVALGGWNGFTSSLTEPIAYGIVLALVFGKMIGITASTWLVTRFKKANLDSDIAWVDVFGVATLAGIGFTVSLLIAELSFGLGSDYNDDAKVAILTGSVTAAVLGAIILSLRNKHYKKIAEKESVDADADGIPDVFADNGASLGGGAKRAEHSASGEAKKR</sequence>
<accession>A0A7H2BDD9</accession>
<evidence type="ECO:0000256" key="12">
    <source>
        <dbReference type="SAM" id="MobiDB-lite"/>
    </source>
</evidence>
<evidence type="ECO:0000256" key="2">
    <source>
        <dbReference type="ARBA" id="ARBA00022448"/>
    </source>
</evidence>
<feature type="transmembrane region" description="Helical" evidence="11">
    <location>
        <begin position="246"/>
        <end position="263"/>
    </location>
</feature>
<dbReference type="InterPro" id="IPR004670">
    <property type="entry name" value="NhaA"/>
</dbReference>
<dbReference type="Pfam" id="PF06965">
    <property type="entry name" value="Na_H_antiport_1"/>
    <property type="match status" value="1"/>
</dbReference>
<dbReference type="HAMAP" id="MF_01844">
    <property type="entry name" value="NhaA"/>
    <property type="match status" value="1"/>
</dbReference>
<evidence type="ECO:0000256" key="5">
    <source>
        <dbReference type="ARBA" id="ARBA00022692"/>
    </source>
</evidence>
<dbReference type="AlphaFoldDB" id="A0A7H2BDD9"/>
<keyword evidence="6 11" id="KW-1133">Transmembrane helix</keyword>
<feature type="transmembrane region" description="Helical" evidence="11">
    <location>
        <begin position="140"/>
        <end position="162"/>
    </location>
</feature>
<evidence type="ECO:0000256" key="1">
    <source>
        <dbReference type="ARBA" id="ARBA00004429"/>
    </source>
</evidence>
<feature type="transmembrane region" description="Helical" evidence="11">
    <location>
        <begin position="284"/>
        <end position="307"/>
    </location>
</feature>
<dbReference type="Gene3D" id="1.20.1530.10">
    <property type="entry name" value="Na+/H+ antiporter like domain"/>
    <property type="match status" value="1"/>
</dbReference>
<dbReference type="EMBL" id="CP061539">
    <property type="protein sequence ID" value="QNV37685.1"/>
    <property type="molecule type" value="Genomic_DNA"/>
</dbReference>
<dbReference type="KEGG" id="rter:IDM49_10895"/>
<protein>
    <recommendedName>
        <fullName evidence="11">Na(+)/H(+) antiporter NhaA</fullName>
    </recommendedName>
    <alternativeName>
        <fullName evidence="11">Sodium/proton antiporter NhaA</fullName>
    </alternativeName>
</protein>
<dbReference type="InterPro" id="IPR023171">
    <property type="entry name" value="Na/H_antiporter_dom_sf"/>
</dbReference>
<feature type="transmembrane region" description="Helical" evidence="11">
    <location>
        <begin position="224"/>
        <end position="240"/>
    </location>
</feature>
<dbReference type="GeneID" id="96624746"/>
<dbReference type="PANTHER" id="PTHR30341">
    <property type="entry name" value="SODIUM ION/PROTON ANTIPORTER NHAA-RELATED"/>
    <property type="match status" value="1"/>
</dbReference>
<dbReference type="GO" id="GO:0006885">
    <property type="term" value="P:regulation of pH"/>
    <property type="evidence" value="ECO:0007669"/>
    <property type="project" value="UniProtKB-UniRule"/>
</dbReference>
<dbReference type="NCBIfam" id="TIGR00773">
    <property type="entry name" value="NhaA"/>
    <property type="match status" value="1"/>
</dbReference>
<comment type="subcellular location">
    <subcellularLocation>
        <location evidence="1">Cell inner membrane</location>
        <topology evidence="1">Multi-pass membrane protein</topology>
    </subcellularLocation>
    <subcellularLocation>
        <location evidence="11">Cell membrane</location>
        <topology evidence="11">Multi-pass membrane protein</topology>
    </subcellularLocation>
</comment>
<feature type="transmembrane region" description="Helical" evidence="11">
    <location>
        <begin position="111"/>
        <end position="128"/>
    </location>
</feature>
<evidence type="ECO:0000313" key="13">
    <source>
        <dbReference type="EMBL" id="QNV37685.1"/>
    </source>
</evidence>
<evidence type="ECO:0000256" key="4">
    <source>
        <dbReference type="ARBA" id="ARBA00022475"/>
    </source>
</evidence>
<feature type="transmembrane region" description="Helical" evidence="11">
    <location>
        <begin position="319"/>
        <end position="342"/>
    </location>
</feature>
<keyword evidence="10 11" id="KW-0739">Sodium transport</keyword>
<keyword evidence="14" id="KW-1185">Reference proteome</keyword>
<gene>
    <name evidence="11 13" type="primary">nhaA</name>
    <name evidence="13" type="ORF">IDM49_10895</name>
</gene>
<evidence type="ECO:0000256" key="10">
    <source>
        <dbReference type="ARBA" id="ARBA00023201"/>
    </source>
</evidence>
<reference evidence="13 14" key="1">
    <citation type="submission" date="2020-09" db="EMBL/GenBank/DDBJ databases">
        <title>Investigation of environmental microbes.</title>
        <authorList>
            <person name="Ou Y."/>
            <person name="Kang Q."/>
        </authorList>
    </citation>
    <scope>NUCLEOTIDE SEQUENCE [LARGE SCALE GENOMIC DNA]</scope>
    <source>
        <strain evidence="13 14">KJZ-14</strain>
    </source>
</reference>
<evidence type="ECO:0000256" key="6">
    <source>
        <dbReference type="ARBA" id="ARBA00022989"/>
    </source>
</evidence>
<evidence type="ECO:0000256" key="9">
    <source>
        <dbReference type="ARBA" id="ARBA00023136"/>
    </source>
</evidence>
<proteinExistence type="inferred from homology"/>
<keyword evidence="8 11" id="KW-0406">Ion transport</keyword>
<comment type="catalytic activity">
    <reaction evidence="11">
        <text>Na(+)(in) + 2 H(+)(out) = Na(+)(out) + 2 H(+)(in)</text>
        <dbReference type="Rhea" id="RHEA:29251"/>
        <dbReference type="ChEBI" id="CHEBI:15378"/>
        <dbReference type="ChEBI" id="CHEBI:29101"/>
    </reaction>
</comment>
<keyword evidence="3 11" id="KW-0050">Antiport</keyword>
<organism evidence="13 14">
    <name type="scientific">Rothia terrae</name>
    <dbReference type="NCBI Taxonomy" id="396015"/>
    <lineage>
        <taxon>Bacteria</taxon>
        <taxon>Bacillati</taxon>
        <taxon>Actinomycetota</taxon>
        <taxon>Actinomycetes</taxon>
        <taxon>Micrococcales</taxon>
        <taxon>Micrococcaceae</taxon>
        <taxon>Rothia</taxon>
    </lineage>
</organism>
<dbReference type="Proteomes" id="UP000516404">
    <property type="component" value="Chromosome"/>
</dbReference>
<feature type="transmembrane region" description="Helical" evidence="11">
    <location>
        <begin position="72"/>
        <end position="90"/>
    </location>
</feature>
<keyword evidence="5 11" id="KW-0812">Transmembrane</keyword>
<keyword evidence="2 11" id="KW-0813">Transport</keyword>
<evidence type="ECO:0000313" key="14">
    <source>
        <dbReference type="Proteomes" id="UP000516404"/>
    </source>
</evidence>
<name>A0A7H2BDD9_9MICC</name>
<keyword evidence="4 11" id="KW-1003">Cell membrane</keyword>
<feature type="transmembrane region" description="Helical" evidence="11">
    <location>
        <begin position="393"/>
        <end position="412"/>
    </location>
</feature>
<dbReference type="GO" id="GO:0015385">
    <property type="term" value="F:sodium:proton antiporter activity"/>
    <property type="evidence" value="ECO:0007669"/>
    <property type="project" value="UniProtKB-UniRule"/>
</dbReference>
<evidence type="ECO:0000256" key="3">
    <source>
        <dbReference type="ARBA" id="ARBA00022449"/>
    </source>
</evidence>
<keyword evidence="7 11" id="KW-0915">Sodium</keyword>
<dbReference type="GO" id="GO:0005886">
    <property type="term" value="C:plasma membrane"/>
    <property type="evidence" value="ECO:0007669"/>
    <property type="project" value="UniProtKB-SubCell"/>
</dbReference>
<feature type="region of interest" description="Disordered" evidence="12">
    <location>
        <begin position="443"/>
        <end position="462"/>
    </location>
</feature>
<evidence type="ECO:0000256" key="7">
    <source>
        <dbReference type="ARBA" id="ARBA00023053"/>
    </source>
</evidence>